<feature type="region of interest" description="Disordered" evidence="1">
    <location>
        <begin position="20"/>
        <end position="43"/>
    </location>
</feature>
<evidence type="ECO:0000313" key="2">
    <source>
        <dbReference type="EMBL" id="ETN73940.1"/>
    </source>
</evidence>
<keyword evidence="3" id="KW-1185">Reference proteome</keyword>
<proteinExistence type="predicted"/>
<organism evidence="2 3">
    <name type="scientific">Necator americanus</name>
    <name type="common">Human hookworm</name>
    <dbReference type="NCBI Taxonomy" id="51031"/>
    <lineage>
        <taxon>Eukaryota</taxon>
        <taxon>Metazoa</taxon>
        <taxon>Ecdysozoa</taxon>
        <taxon>Nematoda</taxon>
        <taxon>Chromadorea</taxon>
        <taxon>Rhabditida</taxon>
        <taxon>Rhabditina</taxon>
        <taxon>Rhabditomorpha</taxon>
        <taxon>Strongyloidea</taxon>
        <taxon>Ancylostomatidae</taxon>
        <taxon>Bunostominae</taxon>
        <taxon>Necator</taxon>
    </lineage>
</organism>
<evidence type="ECO:0000313" key="3">
    <source>
        <dbReference type="Proteomes" id="UP000053676"/>
    </source>
</evidence>
<reference evidence="3" key="1">
    <citation type="journal article" date="2014" name="Nat. Genet.">
        <title>Genome of the human hookworm Necator americanus.</title>
        <authorList>
            <person name="Tang Y.T."/>
            <person name="Gao X."/>
            <person name="Rosa B.A."/>
            <person name="Abubucker S."/>
            <person name="Hallsworth-Pepin K."/>
            <person name="Martin J."/>
            <person name="Tyagi R."/>
            <person name="Heizer E."/>
            <person name="Zhang X."/>
            <person name="Bhonagiri-Palsikar V."/>
            <person name="Minx P."/>
            <person name="Warren W.C."/>
            <person name="Wang Q."/>
            <person name="Zhan B."/>
            <person name="Hotez P.J."/>
            <person name="Sternberg P.W."/>
            <person name="Dougall A."/>
            <person name="Gaze S.T."/>
            <person name="Mulvenna J."/>
            <person name="Sotillo J."/>
            <person name="Ranganathan S."/>
            <person name="Rabelo E.M."/>
            <person name="Wilson R.K."/>
            <person name="Felgner P.L."/>
            <person name="Bethony J."/>
            <person name="Hawdon J.M."/>
            <person name="Gasser R.B."/>
            <person name="Loukas A."/>
            <person name="Mitreva M."/>
        </authorList>
    </citation>
    <scope>NUCLEOTIDE SEQUENCE [LARGE SCALE GENOMIC DNA]</scope>
</reference>
<feature type="compositionally biased region" description="Polar residues" evidence="1">
    <location>
        <begin position="20"/>
        <end position="38"/>
    </location>
</feature>
<dbReference type="Proteomes" id="UP000053676">
    <property type="component" value="Unassembled WGS sequence"/>
</dbReference>
<accession>W2SWD9</accession>
<sequence>MGLQYMDRINGIDEINTTPSHSYSNSYSRIKTTESSMKNGKMQRKRDIALKQAYEKDHIIISLNHSETMDSEAQESRRLFENHCLRMGNDQLRVPPALYQKTIHHFVYRTGYPPTNQHLGPQR</sequence>
<dbReference type="AlphaFoldDB" id="W2SWD9"/>
<evidence type="ECO:0000256" key="1">
    <source>
        <dbReference type="SAM" id="MobiDB-lite"/>
    </source>
</evidence>
<gene>
    <name evidence="2" type="ORF">NECAME_13300</name>
</gene>
<protein>
    <submittedName>
        <fullName evidence="2">Uncharacterized protein</fullName>
    </submittedName>
</protein>
<name>W2SWD9_NECAM</name>
<dbReference type="EMBL" id="KI660399">
    <property type="protein sequence ID" value="ETN73940.1"/>
    <property type="molecule type" value="Genomic_DNA"/>
</dbReference>
<dbReference type="KEGG" id="nai:NECAME_13300"/>